<dbReference type="PANTHER" id="PTHR38831:SF1">
    <property type="entry name" value="TYPE II SECRETION SYSTEM PROTEIN K-RELATED"/>
    <property type="match status" value="1"/>
</dbReference>
<evidence type="ECO:0000259" key="12">
    <source>
        <dbReference type="Pfam" id="PF03934"/>
    </source>
</evidence>
<dbReference type="InterPro" id="IPR049031">
    <property type="entry name" value="T2SSK_SAM-like_1st"/>
</dbReference>
<dbReference type="Pfam" id="PF21687">
    <property type="entry name" value="T2SSK_1st"/>
    <property type="match status" value="1"/>
</dbReference>
<keyword evidence="5 10" id="KW-0997">Cell inner membrane</keyword>
<evidence type="ECO:0000256" key="3">
    <source>
        <dbReference type="ARBA" id="ARBA00022448"/>
    </source>
</evidence>
<dbReference type="Gene3D" id="1.10.40.60">
    <property type="entry name" value="EpsJ-like"/>
    <property type="match status" value="2"/>
</dbReference>
<comment type="similarity">
    <text evidence="2 10">Belongs to the GSP K family.</text>
</comment>
<evidence type="ECO:0000256" key="2">
    <source>
        <dbReference type="ARBA" id="ARBA00007246"/>
    </source>
</evidence>
<evidence type="ECO:0000256" key="4">
    <source>
        <dbReference type="ARBA" id="ARBA00022475"/>
    </source>
</evidence>
<dbReference type="Proteomes" id="UP000199445">
    <property type="component" value="Unassembled WGS sequence"/>
</dbReference>
<evidence type="ECO:0000256" key="6">
    <source>
        <dbReference type="ARBA" id="ARBA00022692"/>
    </source>
</evidence>
<keyword evidence="8 11" id="KW-1133">Transmembrane helix</keyword>
<evidence type="ECO:0000313" key="14">
    <source>
        <dbReference type="EMBL" id="SFK04792.1"/>
    </source>
</evidence>
<accession>A0A1I3WBF5</accession>
<evidence type="ECO:0000313" key="15">
    <source>
        <dbReference type="Proteomes" id="UP000199445"/>
    </source>
</evidence>
<feature type="domain" description="T2SS protein K first SAM-like" evidence="13">
    <location>
        <begin position="109"/>
        <end position="212"/>
    </location>
</feature>
<comment type="subcellular location">
    <subcellularLocation>
        <location evidence="1 10">Cell inner membrane</location>
    </subcellularLocation>
</comment>
<evidence type="ECO:0000256" key="10">
    <source>
        <dbReference type="PIRNR" id="PIRNR002786"/>
    </source>
</evidence>
<evidence type="ECO:0000256" key="11">
    <source>
        <dbReference type="SAM" id="Phobius"/>
    </source>
</evidence>
<keyword evidence="7" id="KW-0653">Protein transport</keyword>
<dbReference type="InterPro" id="IPR049179">
    <property type="entry name" value="T2SSK_SAM-like_2nd"/>
</dbReference>
<evidence type="ECO:0000256" key="9">
    <source>
        <dbReference type="ARBA" id="ARBA00023136"/>
    </source>
</evidence>
<keyword evidence="4 10" id="KW-1003">Cell membrane</keyword>
<dbReference type="SUPFAM" id="SSF158544">
    <property type="entry name" value="GspK insert domain-like"/>
    <property type="match status" value="1"/>
</dbReference>
<dbReference type="Pfam" id="PF03934">
    <property type="entry name" value="T2SSK"/>
    <property type="match status" value="1"/>
</dbReference>
<dbReference type="RefSeq" id="WP_227663558.1">
    <property type="nucleotide sequence ID" value="NZ_BMYN01000005.1"/>
</dbReference>
<keyword evidence="15" id="KW-1185">Reference proteome</keyword>
<reference evidence="14 15" key="1">
    <citation type="submission" date="2016-10" db="EMBL/GenBank/DDBJ databases">
        <authorList>
            <person name="de Groot N.N."/>
        </authorList>
    </citation>
    <scope>NUCLEOTIDE SEQUENCE [LARGE SCALE GENOMIC DNA]</scope>
    <source>
        <strain evidence="14 15">IBRC-M 10445</strain>
    </source>
</reference>
<proteinExistence type="inferred from homology"/>
<evidence type="ECO:0000256" key="7">
    <source>
        <dbReference type="ARBA" id="ARBA00022927"/>
    </source>
</evidence>
<dbReference type="Gene3D" id="3.30.1300.30">
    <property type="entry name" value="GSPII I/J protein-like"/>
    <property type="match status" value="1"/>
</dbReference>
<dbReference type="GO" id="GO:0005886">
    <property type="term" value="C:plasma membrane"/>
    <property type="evidence" value="ECO:0007669"/>
    <property type="project" value="UniProtKB-SubCell"/>
</dbReference>
<feature type="transmembrane region" description="Helical" evidence="11">
    <location>
        <begin position="12"/>
        <end position="30"/>
    </location>
</feature>
<dbReference type="PANTHER" id="PTHR38831">
    <property type="entry name" value="TYPE II SECRETION SYSTEM PROTEIN K"/>
    <property type="match status" value="1"/>
</dbReference>
<keyword evidence="6 11" id="KW-0812">Transmembrane</keyword>
<dbReference type="AlphaFoldDB" id="A0A1I3WBF5"/>
<dbReference type="InterPro" id="IPR038072">
    <property type="entry name" value="GspK_central_sf"/>
</dbReference>
<evidence type="ECO:0000256" key="8">
    <source>
        <dbReference type="ARBA" id="ARBA00022989"/>
    </source>
</evidence>
<dbReference type="EMBL" id="FOSC01000009">
    <property type="protein sequence ID" value="SFK04792.1"/>
    <property type="molecule type" value="Genomic_DNA"/>
</dbReference>
<dbReference type="InterPro" id="IPR045584">
    <property type="entry name" value="Pilin-like"/>
</dbReference>
<feature type="domain" description="T2SS protein K second SAM-like" evidence="12">
    <location>
        <begin position="217"/>
        <end position="270"/>
    </location>
</feature>
<protein>
    <recommendedName>
        <fullName evidence="10">Type II secretion system protein K</fullName>
    </recommendedName>
</protein>
<dbReference type="SUPFAM" id="SSF54523">
    <property type="entry name" value="Pili subunits"/>
    <property type="match status" value="1"/>
</dbReference>
<dbReference type="GO" id="GO:0009306">
    <property type="term" value="P:protein secretion"/>
    <property type="evidence" value="ECO:0007669"/>
    <property type="project" value="InterPro"/>
</dbReference>
<evidence type="ECO:0000256" key="5">
    <source>
        <dbReference type="ARBA" id="ARBA00022519"/>
    </source>
</evidence>
<keyword evidence="9 10" id="KW-0472">Membrane</keyword>
<keyword evidence="3 10" id="KW-0813">Transport</keyword>
<sequence>MSARNSQQGVALIMVLLAMALVVMLAAGMVRQQSLQVFKAGHYLAQQQGYSIALGAEAFARQVLKRDFEEDRESGVMADSLDEFWAMRSAVLPLDENGVAEVQIDGLGGRLNLNDLVSARGEVDSLARGRFERLLQVLGITGLRVDALIDWIDENDEPLSSYGAEDGTYLMAQPSFRAANQPFVSVTELRLIEGMTEVYYQQLLPHVTALPDTGIGINVNTATGPVLQSLHENLTEAAATTIIAKREESRFEDIRAFLSLPELSGTGLSATGLTLQTRFFDVVSRITYDDRVVNLVSRVFRSAEGEVRTVHRDSGQKNRITREPYIFSGE</sequence>
<organism evidence="14 15">
    <name type="scientific">Marinobacter persicus</name>
    <dbReference type="NCBI Taxonomy" id="930118"/>
    <lineage>
        <taxon>Bacteria</taxon>
        <taxon>Pseudomonadati</taxon>
        <taxon>Pseudomonadota</taxon>
        <taxon>Gammaproteobacteria</taxon>
        <taxon>Pseudomonadales</taxon>
        <taxon>Marinobacteraceae</taxon>
        <taxon>Marinobacter</taxon>
    </lineage>
</organism>
<dbReference type="NCBIfam" id="NF037980">
    <property type="entry name" value="T2SS_GspK"/>
    <property type="match status" value="1"/>
</dbReference>
<evidence type="ECO:0000256" key="1">
    <source>
        <dbReference type="ARBA" id="ARBA00004533"/>
    </source>
</evidence>
<name>A0A1I3WBF5_9GAMM</name>
<evidence type="ECO:0000259" key="13">
    <source>
        <dbReference type="Pfam" id="PF21687"/>
    </source>
</evidence>
<dbReference type="PIRSF" id="PIRSF002786">
    <property type="entry name" value="XcpX"/>
    <property type="match status" value="1"/>
</dbReference>
<dbReference type="InterPro" id="IPR005628">
    <property type="entry name" value="GspK"/>
</dbReference>
<gene>
    <name evidence="14" type="ORF">SAMN05216429_109118</name>
</gene>